<keyword evidence="2" id="KW-1185">Reference proteome</keyword>
<gene>
    <name evidence="1" type="ORF">N7476_007973</name>
</gene>
<comment type="caution">
    <text evidence="1">The sequence shown here is derived from an EMBL/GenBank/DDBJ whole genome shotgun (WGS) entry which is preliminary data.</text>
</comment>
<reference evidence="1" key="2">
    <citation type="journal article" date="2023" name="IMA Fungus">
        <title>Comparative genomic study of the Penicillium genus elucidates a diverse pangenome and 15 lateral gene transfer events.</title>
        <authorList>
            <person name="Petersen C."/>
            <person name="Sorensen T."/>
            <person name="Nielsen M.R."/>
            <person name="Sondergaard T.E."/>
            <person name="Sorensen J.L."/>
            <person name="Fitzpatrick D.A."/>
            <person name="Frisvad J.C."/>
            <person name="Nielsen K.L."/>
        </authorList>
    </citation>
    <scope>NUCLEOTIDE SEQUENCE</scope>
    <source>
        <strain evidence="1">IBT 21472</strain>
    </source>
</reference>
<evidence type="ECO:0000313" key="1">
    <source>
        <dbReference type="EMBL" id="KAJ5307317.1"/>
    </source>
</evidence>
<sequence>MSTVEDPLLAKPVDLCCLKGSIHSGEPAGKAVQIGGVNTYVATPHAMVSNDNVLLFFPDAFGLQISNFLTMDAFAACGEGEAYAPDLGPYLEAFSEPLE</sequence>
<dbReference type="AlphaFoldDB" id="A0A9W9PQT1"/>
<organism evidence="1 2">
    <name type="scientific">Penicillium atrosanguineum</name>
    <dbReference type="NCBI Taxonomy" id="1132637"/>
    <lineage>
        <taxon>Eukaryota</taxon>
        <taxon>Fungi</taxon>
        <taxon>Dikarya</taxon>
        <taxon>Ascomycota</taxon>
        <taxon>Pezizomycotina</taxon>
        <taxon>Eurotiomycetes</taxon>
        <taxon>Eurotiomycetidae</taxon>
        <taxon>Eurotiales</taxon>
        <taxon>Aspergillaceae</taxon>
        <taxon>Penicillium</taxon>
    </lineage>
</organism>
<proteinExistence type="predicted"/>
<dbReference type="Proteomes" id="UP001147746">
    <property type="component" value="Unassembled WGS sequence"/>
</dbReference>
<accession>A0A9W9PQT1</accession>
<dbReference type="EMBL" id="JAPZBO010000008">
    <property type="protein sequence ID" value="KAJ5307317.1"/>
    <property type="molecule type" value="Genomic_DNA"/>
</dbReference>
<reference evidence="1" key="1">
    <citation type="submission" date="2022-12" db="EMBL/GenBank/DDBJ databases">
        <authorList>
            <person name="Petersen C."/>
        </authorList>
    </citation>
    <scope>NUCLEOTIDE SEQUENCE</scope>
    <source>
        <strain evidence="1">IBT 21472</strain>
    </source>
</reference>
<protein>
    <submittedName>
        <fullName evidence="1">Uncharacterized protein</fullName>
    </submittedName>
</protein>
<name>A0A9W9PQT1_9EURO</name>
<evidence type="ECO:0000313" key="2">
    <source>
        <dbReference type="Proteomes" id="UP001147746"/>
    </source>
</evidence>